<name>A0A397JSG1_9GLOM</name>
<accession>A0A397JSG1</accession>
<sequence>MSSRIDYHENNNNNNNNEITIQIDNLIKFYKPNKYNNYRSLLKHPEAIYTSRFLDYSSLPKPKNDENFEKELEGLPKLTSALTKIAFGSIV</sequence>
<dbReference type="AlphaFoldDB" id="A0A397JSG1"/>
<evidence type="ECO:0000313" key="2">
    <source>
        <dbReference type="Proteomes" id="UP000266861"/>
    </source>
</evidence>
<organism evidence="1 2">
    <name type="scientific">Diversispora epigaea</name>
    <dbReference type="NCBI Taxonomy" id="1348612"/>
    <lineage>
        <taxon>Eukaryota</taxon>
        <taxon>Fungi</taxon>
        <taxon>Fungi incertae sedis</taxon>
        <taxon>Mucoromycota</taxon>
        <taxon>Glomeromycotina</taxon>
        <taxon>Glomeromycetes</taxon>
        <taxon>Diversisporales</taxon>
        <taxon>Diversisporaceae</taxon>
        <taxon>Diversispora</taxon>
    </lineage>
</organism>
<dbReference type="EMBL" id="PQFF01000027">
    <property type="protein sequence ID" value="RHZ87853.1"/>
    <property type="molecule type" value="Genomic_DNA"/>
</dbReference>
<dbReference type="Proteomes" id="UP000266861">
    <property type="component" value="Unassembled WGS sequence"/>
</dbReference>
<gene>
    <name evidence="1" type="ORF">Glove_29g194</name>
</gene>
<protein>
    <submittedName>
        <fullName evidence="1">Uncharacterized protein</fullName>
    </submittedName>
</protein>
<keyword evidence="2" id="KW-1185">Reference proteome</keyword>
<proteinExistence type="predicted"/>
<reference evidence="1 2" key="1">
    <citation type="submission" date="2018-08" db="EMBL/GenBank/DDBJ databases">
        <title>Genome and evolution of the arbuscular mycorrhizal fungus Diversispora epigaea (formerly Glomus versiforme) and its bacterial endosymbionts.</title>
        <authorList>
            <person name="Sun X."/>
            <person name="Fei Z."/>
            <person name="Harrison M."/>
        </authorList>
    </citation>
    <scope>NUCLEOTIDE SEQUENCE [LARGE SCALE GENOMIC DNA]</scope>
    <source>
        <strain evidence="1 2">IT104</strain>
    </source>
</reference>
<comment type="caution">
    <text evidence="1">The sequence shown here is derived from an EMBL/GenBank/DDBJ whole genome shotgun (WGS) entry which is preliminary data.</text>
</comment>
<evidence type="ECO:0000313" key="1">
    <source>
        <dbReference type="EMBL" id="RHZ87853.1"/>
    </source>
</evidence>